<dbReference type="InterPro" id="IPR021124">
    <property type="entry name" value="CRISPR-assoc_prot_Cas5"/>
</dbReference>
<keyword evidence="4" id="KW-1185">Reference proteome</keyword>
<comment type="caution">
    <text evidence="3">The sequence shown here is derived from an EMBL/GenBank/DDBJ whole genome shotgun (WGS) entry which is preliminary data.</text>
</comment>
<dbReference type="CDD" id="cd09756">
    <property type="entry name" value="Cas5_I-E"/>
    <property type="match status" value="1"/>
</dbReference>
<dbReference type="Proteomes" id="UP001595765">
    <property type="component" value="Unassembled WGS sequence"/>
</dbReference>
<organism evidence="3 4">
    <name type="scientific">Streptomyces polygonati</name>
    <dbReference type="NCBI Taxonomy" id="1617087"/>
    <lineage>
        <taxon>Bacteria</taxon>
        <taxon>Bacillati</taxon>
        <taxon>Actinomycetota</taxon>
        <taxon>Actinomycetes</taxon>
        <taxon>Kitasatosporales</taxon>
        <taxon>Streptomycetaceae</taxon>
        <taxon>Streptomyces</taxon>
    </lineage>
</organism>
<dbReference type="NCBIfam" id="TIGR02593">
    <property type="entry name" value="CRISPR_cas5"/>
    <property type="match status" value="1"/>
</dbReference>
<proteinExistence type="predicted"/>
<dbReference type="Pfam" id="PF09704">
    <property type="entry name" value="Cas_Cas5d"/>
    <property type="match status" value="1"/>
</dbReference>
<dbReference type="Gene3D" id="3.30.70.2660">
    <property type="match status" value="1"/>
</dbReference>
<dbReference type="NCBIfam" id="TIGR01868">
    <property type="entry name" value="casD_Cas5e"/>
    <property type="match status" value="1"/>
</dbReference>
<evidence type="ECO:0000313" key="3">
    <source>
        <dbReference type="EMBL" id="MFC4030732.1"/>
    </source>
</evidence>
<evidence type="ECO:0000256" key="2">
    <source>
        <dbReference type="SAM" id="MobiDB-lite"/>
    </source>
</evidence>
<evidence type="ECO:0000256" key="1">
    <source>
        <dbReference type="ARBA" id="ARBA00023118"/>
    </source>
</evidence>
<dbReference type="EMBL" id="JBHSBB010000005">
    <property type="protein sequence ID" value="MFC4030732.1"/>
    <property type="molecule type" value="Genomic_DNA"/>
</dbReference>
<keyword evidence="1" id="KW-0051">Antiviral defense</keyword>
<feature type="region of interest" description="Disordered" evidence="2">
    <location>
        <begin position="204"/>
        <end position="223"/>
    </location>
</feature>
<dbReference type="RefSeq" id="WP_386426320.1">
    <property type="nucleotide sequence ID" value="NZ_JBHSBB010000005.1"/>
</dbReference>
<protein>
    <submittedName>
        <fullName evidence="3">Type I-E CRISPR-associated protein Cas5/CasD</fullName>
    </submittedName>
</protein>
<evidence type="ECO:0000313" key="4">
    <source>
        <dbReference type="Proteomes" id="UP001595765"/>
    </source>
</evidence>
<sequence>MTGFLLHLAAPLQSWGEHSAFTHRDTASHPTRSGLIGLLASALGIPRAEAVADGEDREALFARLTQALFTVRVDRPGTVMGDFHTVGGGYPQHLTVPTAKGARRGADAATIVSTRHYLSDAAFTVAADFTDASLARRCADAVAAPRWPLHLGRRSCPPGALLLLGRDLADPAAELRRVPLARRPLYGAAEGATVDIRFTADQPFPPDTHDTARPAHRPSSGVVTELNDEPVRLTARDRVYRARPAHSATFPLPVELCAGYGTAYLDAVATYLHPQGATP</sequence>
<accession>A0ABV8HI57</accession>
<dbReference type="InterPro" id="IPR013422">
    <property type="entry name" value="CRISPR-assoc_prot_Cas5_N"/>
</dbReference>
<gene>
    <name evidence="3" type="primary">cas5e</name>
    <name evidence="3" type="ORF">ACFO3J_04530</name>
</gene>
<reference evidence="4" key="1">
    <citation type="journal article" date="2019" name="Int. J. Syst. Evol. Microbiol.">
        <title>The Global Catalogue of Microorganisms (GCM) 10K type strain sequencing project: providing services to taxonomists for standard genome sequencing and annotation.</title>
        <authorList>
            <consortium name="The Broad Institute Genomics Platform"/>
            <consortium name="The Broad Institute Genome Sequencing Center for Infectious Disease"/>
            <person name="Wu L."/>
            <person name="Ma J."/>
        </authorList>
    </citation>
    <scope>NUCLEOTIDE SEQUENCE [LARGE SCALE GENOMIC DNA]</scope>
    <source>
        <strain evidence="4">CGMCC 4.7237</strain>
    </source>
</reference>
<dbReference type="InterPro" id="IPR010147">
    <property type="entry name" value="CRISPR-assoc_prot_CasD"/>
</dbReference>
<name>A0ABV8HI57_9ACTN</name>